<reference evidence="2" key="1">
    <citation type="submission" date="2023-07" db="EMBL/GenBank/DDBJ databases">
        <authorList>
            <consortium name="AG Swart"/>
            <person name="Singh M."/>
            <person name="Singh A."/>
            <person name="Seah K."/>
            <person name="Emmerich C."/>
        </authorList>
    </citation>
    <scope>NUCLEOTIDE SEQUENCE</scope>
    <source>
        <strain evidence="2">DP1</strain>
    </source>
</reference>
<protein>
    <submittedName>
        <fullName evidence="2">Uncharacterized protein</fullName>
    </submittedName>
</protein>
<feature type="compositionally biased region" description="Basic and acidic residues" evidence="1">
    <location>
        <begin position="19"/>
        <end position="37"/>
    </location>
</feature>
<gene>
    <name evidence="2" type="ORF">ECRASSUSDP1_LOCUS24171</name>
</gene>
<feature type="compositionally biased region" description="Polar residues" evidence="1">
    <location>
        <begin position="1"/>
        <end position="12"/>
    </location>
</feature>
<evidence type="ECO:0000313" key="2">
    <source>
        <dbReference type="EMBL" id="CAI2382691.1"/>
    </source>
</evidence>
<feature type="compositionally biased region" description="Polar residues" evidence="1">
    <location>
        <begin position="74"/>
        <end position="85"/>
    </location>
</feature>
<evidence type="ECO:0000313" key="3">
    <source>
        <dbReference type="Proteomes" id="UP001295684"/>
    </source>
</evidence>
<sequence>MGCLNFKSNDPDSINPPPKTKEEGKMNLDYYKHKDTTDTSNDLNFHKKKSEQVHQGDKKFKRTMRRVRRERNGSESSYSDLQSEYRSVYSEHGEQSAVKGEIDRINLDISDKSGVDEIKKSQSFHLEAELPKRLDHN</sequence>
<feature type="region of interest" description="Disordered" evidence="1">
    <location>
        <begin position="1"/>
        <end position="101"/>
    </location>
</feature>
<organism evidence="2 3">
    <name type="scientific">Euplotes crassus</name>
    <dbReference type="NCBI Taxonomy" id="5936"/>
    <lineage>
        <taxon>Eukaryota</taxon>
        <taxon>Sar</taxon>
        <taxon>Alveolata</taxon>
        <taxon>Ciliophora</taxon>
        <taxon>Intramacronucleata</taxon>
        <taxon>Spirotrichea</taxon>
        <taxon>Hypotrichia</taxon>
        <taxon>Euplotida</taxon>
        <taxon>Euplotidae</taxon>
        <taxon>Moneuplotes</taxon>
    </lineage>
</organism>
<evidence type="ECO:0000256" key="1">
    <source>
        <dbReference type="SAM" id="MobiDB-lite"/>
    </source>
</evidence>
<feature type="compositionally biased region" description="Basic and acidic residues" evidence="1">
    <location>
        <begin position="89"/>
        <end position="101"/>
    </location>
</feature>
<name>A0AAD1Y064_EUPCR</name>
<proteinExistence type="predicted"/>
<feature type="compositionally biased region" description="Basic residues" evidence="1">
    <location>
        <begin position="59"/>
        <end position="69"/>
    </location>
</feature>
<accession>A0AAD1Y064</accession>
<keyword evidence="3" id="KW-1185">Reference proteome</keyword>
<comment type="caution">
    <text evidence="2">The sequence shown here is derived from an EMBL/GenBank/DDBJ whole genome shotgun (WGS) entry which is preliminary data.</text>
</comment>
<dbReference type="EMBL" id="CAMPGE010024877">
    <property type="protein sequence ID" value="CAI2382691.1"/>
    <property type="molecule type" value="Genomic_DNA"/>
</dbReference>
<dbReference type="Proteomes" id="UP001295684">
    <property type="component" value="Unassembled WGS sequence"/>
</dbReference>
<dbReference type="AlphaFoldDB" id="A0AAD1Y064"/>